<dbReference type="PANTHER" id="PTHR43160:SF3">
    <property type="entry name" value="ACONITATE HYDRATASE, MITOCHONDRIAL"/>
    <property type="match status" value="1"/>
</dbReference>
<dbReference type="EMBL" id="VYZN01000018">
    <property type="protein sequence ID" value="KAE9537335.1"/>
    <property type="molecule type" value="Genomic_DNA"/>
</dbReference>
<name>A0A6G0TT51_APHGL</name>
<dbReference type="PRINTS" id="PR00415">
    <property type="entry name" value="ACONITASE"/>
</dbReference>
<keyword evidence="3" id="KW-0479">Metal-binding</keyword>
<dbReference type="GO" id="GO:0003994">
    <property type="term" value="F:aconitate hydratase activity"/>
    <property type="evidence" value="ECO:0007669"/>
    <property type="project" value="TreeGrafter"/>
</dbReference>
<keyword evidence="5" id="KW-0411">Iron-sulfur</keyword>
<dbReference type="InterPro" id="IPR036008">
    <property type="entry name" value="Aconitase_4Fe-4S_dom"/>
</dbReference>
<feature type="domain" description="Aconitase/3-isopropylmalate dehydratase large subunit alpha/beta/alpha" evidence="6">
    <location>
        <begin position="67"/>
        <end position="337"/>
    </location>
</feature>
<evidence type="ECO:0000313" key="8">
    <source>
        <dbReference type="Proteomes" id="UP000475862"/>
    </source>
</evidence>
<protein>
    <recommendedName>
        <fullName evidence="6">Aconitase/3-isopropylmalate dehydratase large subunit alpha/beta/alpha domain-containing protein</fullName>
    </recommendedName>
</protein>
<evidence type="ECO:0000256" key="4">
    <source>
        <dbReference type="ARBA" id="ARBA00023004"/>
    </source>
</evidence>
<dbReference type="GO" id="GO:0051539">
    <property type="term" value="F:4 iron, 4 sulfur cluster binding"/>
    <property type="evidence" value="ECO:0007669"/>
    <property type="project" value="TreeGrafter"/>
</dbReference>
<reference evidence="7 8" key="1">
    <citation type="submission" date="2019-08" db="EMBL/GenBank/DDBJ databases">
        <title>The genome of the soybean aphid Biotype 1, its phylome, world population structure and adaptation to the North American continent.</title>
        <authorList>
            <person name="Giordano R."/>
            <person name="Donthu R.K."/>
            <person name="Hernandez A.G."/>
            <person name="Wright C.L."/>
            <person name="Zimin A.V."/>
        </authorList>
    </citation>
    <scope>NUCLEOTIDE SEQUENCE [LARGE SCALE GENOMIC DNA]</scope>
    <source>
        <tissue evidence="7">Whole aphids</tissue>
    </source>
</reference>
<gene>
    <name evidence="7" type="ORF">AGLY_006358</name>
</gene>
<evidence type="ECO:0000256" key="1">
    <source>
        <dbReference type="ARBA" id="ARBA00001966"/>
    </source>
</evidence>
<dbReference type="AlphaFoldDB" id="A0A6G0TT51"/>
<keyword evidence="8" id="KW-1185">Reference proteome</keyword>
<dbReference type="PANTHER" id="PTHR43160">
    <property type="entry name" value="ACONITATE HYDRATASE B"/>
    <property type="match status" value="1"/>
</dbReference>
<evidence type="ECO:0000259" key="6">
    <source>
        <dbReference type="Pfam" id="PF00330"/>
    </source>
</evidence>
<dbReference type="InterPro" id="IPR015932">
    <property type="entry name" value="Aconitase_dom2"/>
</dbReference>
<organism evidence="7 8">
    <name type="scientific">Aphis glycines</name>
    <name type="common">Soybean aphid</name>
    <dbReference type="NCBI Taxonomy" id="307491"/>
    <lineage>
        <taxon>Eukaryota</taxon>
        <taxon>Metazoa</taxon>
        <taxon>Ecdysozoa</taxon>
        <taxon>Arthropoda</taxon>
        <taxon>Hexapoda</taxon>
        <taxon>Insecta</taxon>
        <taxon>Pterygota</taxon>
        <taxon>Neoptera</taxon>
        <taxon>Paraneoptera</taxon>
        <taxon>Hemiptera</taxon>
        <taxon>Sternorrhyncha</taxon>
        <taxon>Aphidomorpha</taxon>
        <taxon>Aphidoidea</taxon>
        <taxon>Aphididae</taxon>
        <taxon>Aphidini</taxon>
        <taxon>Aphis</taxon>
        <taxon>Aphis</taxon>
    </lineage>
</organism>
<dbReference type="Proteomes" id="UP000475862">
    <property type="component" value="Unassembled WGS sequence"/>
</dbReference>
<proteinExistence type="inferred from homology"/>
<dbReference type="GO" id="GO:0005829">
    <property type="term" value="C:cytosol"/>
    <property type="evidence" value="ECO:0007669"/>
    <property type="project" value="TreeGrafter"/>
</dbReference>
<dbReference type="GO" id="GO:0005739">
    <property type="term" value="C:mitochondrion"/>
    <property type="evidence" value="ECO:0007669"/>
    <property type="project" value="TreeGrafter"/>
</dbReference>
<accession>A0A6G0TT51</accession>
<dbReference type="Pfam" id="PF00330">
    <property type="entry name" value="Aconitase"/>
    <property type="match status" value="1"/>
</dbReference>
<evidence type="ECO:0000256" key="5">
    <source>
        <dbReference type="ARBA" id="ARBA00023014"/>
    </source>
</evidence>
<keyword evidence="4" id="KW-0408">Iron</keyword>
<dbReference type="InterPro" id="IPR001030">
    <property type="entry name" value="Acoase/IPM_deHydtase_lsu_aba"/>
</dbReference>
<sequence>MDSYRYRGAELAYSAIRQRFFQTSPVVFGAKKVAISKFDTKPLPNETLEKRLKIVADRLGRPLTLTEQILYSHLDDPVGQSIERGVSYLKLRPDRVAMQDVTAQMAMLQFISSGLPKVTVSSTIHCDHLIEAQTGGVEDLKRAKELNEEVYNFLKTASARYGIILENYAFPGLLMVGTDSHTPNSGGLVGLCITVAGHNAVGVMADNPWEPKCPKVIGVRLTGKMTGWTSPTDVILKVADILTVKGGTVAVIEYHGPGVDNISCTDMAAICSMNAVIGATTSLFPFNRRMANYLKATSRAGIAEEAAKYSKSLLTPDNGCQYDQLIELDLTTLESHV</sequence>
<evidence type="ECO:0000256" key="2">
    <source>
        <dbReference type="ARBA" id="ARBA00007185"/>
    </source>
</evidence>
<dbReference type="GO" id="GO:0046872">
    <property type="term" value="F:metal ion binding"/>
    <property type="evidence" value="ECO:0007669"/>
    <property type="project" value="UniProtKB-KW"/>
</dbReference>
<dbReference type="OrthoDB" id="2224430at2759"/>
<dbReference type="FunFam" id="3.40.1060.10:FF:000001">
    <property type="entry name" value="Aconitate hydratase, mitochondrial"/>
    <property type="match status" value="1"/>
</dbReference>
<comment type="similarity">
    <text evidence="2">Belongs to the aconitase/IPM isomerase family.</text>
</comment>
<evidence type="ECO:0000256" key="3">
    <source>
        <dbReference type="ARBA" id="ARBA00022723"/>
    </source>
</evidence>
<comment type="cofactor">
    <cofactor evidence="1">
        <name>[4Fe-4S] cluster</name>
        <dbReference type="ChEBI" id="CHEBI:49883"/>
    </cofactor>
</comment>
<dbReference type="InterPro" id="IPR015931">
    <property type="entry name" value="Acnase/IPM_dHydase_lsu_aba_1/3"/>
</dbReference>
<dbReference type="SUPFAM" id="SSF53732">
    <property type="entry name" value="Aconitase iron-sulfur domain"/>
    <property type="match status" value="1"/>
</dbReference>
<dbReference type="Gene3D" id="3.30.499.10">
    <property type="entry name" value="Aconitase, domain 3"/>
    <property type="match status" value="1"/>
</dbReference>
<dbReference type="GO" id="GO:0006099">
    <property type="term" value="P:tricarboxylic acid cycle"/>
    <property type="evidence" value="ECO:0007669"/>
    <property type="project" value="TreeGrafter"/>
</dbReference>
<evidence type="ECO:0000313" key="7">
    <source>
        <dbReference type="EMBL" id="KAE9537335.1"/>
    </source>
</evidence>
<comment type="caution">
    <text evidence="7">The sequence shown here is derived from an EMBL/GenBank/DDBJ whole genome shotgun (WGS) entry which is preliminary data.</text>
</comment>
<dbReference type="InterPro" id="IPR050926">
    <property type="entry name" value="Aconitase/IPM_isomerase"/>
</dbReference>
<dbReference type="Gene3D" id="3.40.1060.10">
    <property type="entry name" value="Aconitase, Domain 2"/>
    <property type="match status" value="1"/>
</dbReference>